<evidence type="ECO:0000313" key="2">
    <source>
        <dbReference type="EMBL" id="KAJ7017007.1"/>
    </source>
</evidence>
<dbReference type="Gene3D" id="1.25.40.10">
    <property type="entry name" value="Tetratricopeptide repeat domain"/>
    <property type="match status" value="1"/>
</dbReference>
<name>A0AAD6S195_9AGAR</name>
<protein>
    <submittedName>
        <fullName evidence="2">Prion-inhibition and propagation-domain-containing protein</fullName>
    </submittedName>
</protein>
<accession>A0AAD6S195</accession>
<dbReference type="Pfam" id="PF14479">
    <property type="entry name" value="HeLo"/>
    <property type="match status" value="1"/>
</dbReference>
<dbReference type="EMBL" id="JARJCM010000443">
    <property type="protein sequence ID" value="KAJ7017007.1"/>
    <property type="molecule type" value="Genomic_DNA"/>
</dbReference>
<evidence type="ECO:0000313" key="3">
    <source>
        <dbReference type="Proteomes" id="UP001218188"/>
    </source>
</evidence>
<dbReference type="InterPro" id="IPR011990">
    <property type="entry name" value="TPR-like_helical_dom_sf"/>
</dbReference>
<dbReference type="PANTHER" id="PTHR42345">
    <property type="entry name" value="TPR_REGION DOMAIN-CONTAINING PROTEIN"/>
    <property type="match status" value="1"/>
</dbReference>
<dbReference type="Gene3D" id="1.20.120.1020">
    <property type="entry name" value="Prion-inhibition and propagation, HeLo domain"/>
    <property type="match status" value="1"/>
</dbReference>
<keyword evidence="2" id="KW-0640">Prion</keyword>
<evidence type="ECO:0000259" key="1">
    <source>
        <dbReference type="Pfam" id="PF14479"/>
    </source>
</evidence>
<dbReference type="PANTHER" id="PTHR42345:SF2">
    <property type="entry name" value="HELICASE-LIKE PROTEIN"/>
    <property type="match status" value="1"/>
</dbReference>
<reference evidence="2" key="1">
    <citation type="submission" date="2023-03" db="EMBL/GenBank/DDBJ databases">
        <title>Massive genome expansion in bonnet fungi (Mycena s.s.) driven by repeated elements and novel gene families across ecological guilds.</title>
        <authorList>
            <consortium name="Lawrence Berkeley National Laboratory"/>
            <person name="Harder C.B."/>
            <person name="Miyauchi S."/>
            <person name="Viragh M."/>
            <person name="Kuo A."/>
            <person name="Thoen E."/>
            <person name="Andreopoulos B."/>
            <person name="Lu D."/>
            <person name="Skrede I."/>
            <person name="Drula E."/>
            <person name="Henrissat B."/>
            <person name="Morin E."/>
            <person name="Kohler A."/>
            <person name="Barry K."/>
            <person name="LaButti K."/>
            <person name="Morin E."/>
            <person name="Salamov A."/>
            <person name="Lipzen A."/>
            <person name="Mereny Z."/>
            <person name="Hegedus B."/>
            <person name="Baldrian P."/>
            <person name="Stursova M."/>
            <person name="Weitz H."/>
            <person name="Taylor A."/>
            <person name="Grigoriev I.V."/>
            <person name="Nagy L.G."/>
            <person name="Martin F."/>
            <person name="Kauserud H."/>
        </authorList>
    </citation>
    <scope>NUCLEOTIDE SEQUENCE</scope>
    <source>
        <strain evidence="2">CBHHK200</strain>
    </source>
</reference>
<proteinExistence type="predicted"/>
<organism evidence="2 3">
    <name type="scientific">Mycena alexandri</name>
    <dbReference type="NCBI Taxonomy" id="1745969"/>
    <lineage>
        <taxon>Eukaryota</taxon>
        <taxon>Fungi</taxon>
        <taxon>Dikarya</taxon>
        <taxon>Basidiomycota</taxon>
        <taxon>Agaricomycotina</taxon>
        <taxon>Agaricomycetes</taxon>
        <taxon>Agaricomycetidae</taxon>
        <taxon>Agaricales</taxon>
        <taxon>Marasmiineae</taxon>
        <taxon>Mycenaceae</taxon>
        <taxon>Mycena</taxon>
    </lineage>
</organism>
<dbReference type="InterPro" id="IPR019734">
    <property type="entry name" value="TPR_rpt"/>
</dbReference>
<feature type="domain" description="Prion-inhibition and propagation HeLo" evidence="1">
    <location>
        <begin position="5"/>
        <end position="208"/>
    </location>
</feature>
<dbReference type="InterPro" id="IPR038305">
    <property type="entry name" value="HeLo_sf"/>
</dbReference>
<dbReference type="Proteomes" id="UP001218188">
    <property type="component" value="Unassembled WGS sequence"/>
</dbReference>
<keyword evidence="3" id="KW-1185">Reference proteome</keyword>
<gene>
    <name evidence="2" type="ORF">C8F04DRAFT_1215245</name>
</gene>
<keyword evidence="2" id="KW-0034">Amyloid</keyword>
<dbReference type="SMART" id="SM00028">
    <property type="entry name" value="TPR"/>
    <property type="match status" value="2"/>
</dbReference>
<sequence length="1054" mass="117929">MDIAGLVIGVVTAWETSVRIFDIVHAGKKYGMDYELLHVKLEVERIRLLTWGEAVGLSAVDHGQPGPDARLNRADMRAVVIRLLGCIQHVFSQSERLQEIYGLSPMTPPDHQEGEYPPTQTQFILGPIFKRAYESLRRSARDRQGTASLPRKTIWAIQDKKKFQTLVDEIRGFNDSLEALFPDVASKAAALIRNDIDMSMEIRELQVLQQATADGHEEISETASIRIETLGGTARAVTEAELVSPQATEALADQVENHGALTLSLLGPDRYLARVSAHVYWDGQHEQEPFWAFEDREMGYTKLSHPSFAVDLYRRKKFIDRPSRDGYKSPSDEDYVLLDVEADARYENVHPGTVTVAGFGLECWDYEEKFGKPRDNTILVKCSEMPNIPARKLLRRLNELWDGTPTYDDAQLREFTGDMGITYYTNEKFLTISDLLSLLNRRDILADFTSTSSVALQWAGPETEGIGIWNFLWQIIISKELSMRIEKSEGGSYSGFTPRVLASLTVSSLWLSNVEIILADAKIRLEDIQKPLTAEEKSQAEDVKARANDAMRSNQYQKAVDLYTEAMKIDLSNPIYRANRSAALLTMGKVEEAHYDALVTTQLDPKYAKGWARLGITELKLGKGMRAKAAYQRAIEAAGNEATALMKQGLADATALIDRDLKAIDAETDVAAQQILRNNFLDQEWEITGKSPEFHSRVHEQQVGGLLLFAERIKWPYINEVRDFAEDVYANLRSGATIPPDLYDWLFGLTLPGKWMSFKIMSALICCTPSLFENVGTARQSYWRVRSVLGRVLGCAPGIISLCGWIGPCPPVDFIPPLQKSPRHVRLKARHVALTQCDNNDSNITYIGGRGNQDDLREIQPGEDVQDFIVQMKDSDSWIIPEAPMQEVSTVIISAIRLKKLPLEVNIAAMSANGELDEKRLADESEYRATIVFSIDNNEDPVSYTLYSNPVFVTLPPCHLGPAGRHEIHLRELSHFQKTVWSVERLKDHTPEDFDQGVMIINATGKGAEAIARAWCSERGKNAVIRRAGGPCFACAVRGAGQAGLRVGVLIWVS</sequence>
<dbReference type="AlphaFoldDB" id="A0AAD6S195"/>
<dbReference type="SUPFAM" id="SSF48452">
    <property type="entry name" value="TPR-like"/>
    <property type="match status" value="1"/>
</dbReference>
<dbReference type="InterPro" id="IPR029498">
    <property type="entry name" value="HeLo_dom"/>
</dbReference>
<comment type="caution">
    <text evidence="2">The sequence shown here is derived from an EMBL/GenBank/DDBJ whole genome shotgun (WGS) entry which is preliminary data.</text>
</comment>